<dbReference type="OrthoDB" id="2194806at2759"/>
<comment type="caution">
    <text evidence="1">The sequence shown here is derived from an EMBL/GenBank/DDBJ whole genome shotgun (WGS) entry which is preliminary data.</text>
</comment>
<evidence type="ECO:0000313" key="1">
    <source>
        <dbReference type="EMBL" id="KAF9761880.1"/>
    </source>
</evidence>
<keyword evidence="2" id="KW-1185">Reference proteome</keyword>
<dbReference type="AlphaFoldDB" id="A0A9P6GX82"/>
<organism evidence="1 2">
    <name type="scientific">Nosema granulosis</name>
    <dbReference type="NCBI Taxonomy" id="83296"/>
    <lineage>
        <taxon>Eukaryota</taxon>
        <taxon>Fungi</taxon>
        <taxon>Fungi incertae sedis</taxon>
        <taxon>Microsporidia</taxon>
        <taxon>Nosematidae</taxon>
        <taxon>Nosema</taxon>
    </lineage>
</organism>
<name>A0A9P6GX82_9MICR</name>
<dbReference type="Proteomes" id="UP000740883">
    <property type="component" value="Unassembled WGS sequence"/>
</dbReference>
<gene>
    <name evidence="1" type="ORF">NGRA_2359</name>
</gene>
<sequence length="113" mass="13346">MEFNKIIYETLKKTAVFTITADYIDDDKIEIMVRDLLEVIKINKDADREEEMAEYFLDAFDALNVEIAEKEAEDLARIIKWEYDEFLVGKFDTYRSIVGVKTPEHRIINDSEE</sequence>
<reference evidence="1 2" key="1">
    <citation type="journal article" date="2020" name="Genome Biol. Evol.">
        <title>Comparative genomics of strictly vertically transmitted, feminizing microsporidia endosymbionts of amphipod crustaceans.</title>
        <authorList>
            <person name="Cormier A."/>
            <person name="Chebbi M.A."/>
            <person name="Giraud I."/>
            <person name="Wattier R."/>
            <person name="Teixeira M."/>
            <person name="Gilbert C."/>
            <person name="Rigaud T."/>
            <person name="Cordaux R."/>
        </authorList>
    </citation>
    <scope>NUCLEOTIDE SEQUENCE [LARGE SCALE GENOMIC DNA]</scope>
    <source>
        <strain evidence="1 2">Ou3-Ou53</strain>
    </source>
</reference>
<evidence type="ECO:0000313" key="2">
    <source>
        <dbReference type="Proteomes" id="UP000740883"/>
    </source>
</evidence>
<dbReference type="EMBL" id="SBJO01000249">
    <property type="protein sequence ID" value="KAF9761880.1"/>
    <property type="molecule type" value="Genomic_DNA"/>
</dbReference>
<protein>
    <submittedName>
        <fullName evidence="1">Uncharacterized protein</fullName>
    </submittedName>
</protein>
<proteinExistence type="predicted"/>
<accession>A0A9P6GX82</accession>